<dbReference type="RefSeq" id="WP_194704121.1">
    <property type="nucleotide sequence ID" value="NZ_JADKNH010000022.1"/>
</dbReference>
<dbReference type="EMBL" id="JADKNH010000022">
    <property type="protein sequence ID" value="MBF4695885.1"/>
    <property type="molecule type" value="Genomic_DNA"/>
</dbReference>
<dbReference type="SUPFAM" id="SSF46689">
    <property type="entry name" value="Homeodomain-like"/>
    <property type="match status" value="1"/>
</dbReference>
<feature type="DNA-binding region" description="H-T-H motif" evidence="2">
    <location>
        <begin position="27"/>
        <end position="46"/>
    </location>
</feature>
<sequence>MDKTKRKAHILKVAKTCFEEHGFNQTSMDYLAQQCDLTKRTVYKYYRSKDELYFDLVCESFKKFESKYLTIDASMSALDQINTLMDCYIEFFEESPFLANLMVTRKVYEQEDPLVLEKIARIEAYAKGIPLPELIDKGIQEGHLRDDIDPYQQALIIWGALHGVIEIAVNKTRLIENRDVKSFLLRSKAMLIQSMQR</sequence>
<gene>
    <name evidence="4" type="ORF">ISU02_22535</name>
</gene>
<dbReference type="InterPro" id="IPR001647">
    <property type="entry name" value="HTH_TetR"/>
</dbReference>
<reference evidence="4 5" key="1">
    <citation type="submission" date="2020-11" db="EMBL/GenBank/DDBJ databases">
        <title>Fusibacter basophilias sp. nov.</title>
        <authorList>
            <person name="Qiu D."/>
        </authorList>
    </citation>
    <scope>NUCLEOTIDE SEQUENCE [LARGE SCALE GENOMIC DNA]</scope>
    <source>
        <strain evidence="4 5">Q10-2</strain>
    </source>
</reference>
<dbReference type="PANTHER" id="PTHR30328">
    <property type="entry name" value="TRANSCRIPTIONAL REPRESSOR"/>
    <property type="match status" value="1"/>
</dbReference>
<dbReference type="SUPFAM" id="SSF48498">
    <property type="entry name" value="Tetracyclin repressor-like, C-terminal domain"/>
    <property type="match status" value="1"/>
</dbReference>
<comment type="caution">
    <text evidence="4">The sequence shown here is derived from an EMBL/GenBank/DDBJ whole genome shotgun (WGS) entry which is preliminary data.</text>
</comment>
<evidence type="ECO:0000256" key="1">
    <source>
        <dbReference type="ARBA" id="ARBA00023125"/>
    </source>
</evidence>
<name>A0ABR9ZZK6_9FIRM</name>
<dbReference type="Proteomes" id="UP000614200">
    <property type="component" value="Unassembled WGS sequence"/>
</dbReference>
<dbReference type="InterPro" id="IPR009057">
    <property type="entry name" value="Homeodomain-like_sf"/>
</dbReference>
<dbReference type="Pfam" id="PF00440">
    <property type="entry name" value="TetR_N"/>
    <property type="match status" value="1"/>
</dbReference>
<dbReference type="Gene3D" id="1.10.357.10">
    <property type="entry name" value="Tetracycline Repressor, domain 2"/>
    <property type="match status" value="1"/>
</dbReference>
<evidence type="ECO:0000256" key="2">
    <source>
        <dbReference type="PROSITE-ProRule" id="PRU00335"/>
    </source>
</evidence>
<protein>
    <submittedName>
        <fullName evidence="4">TetR/AcrR family transcriptional regulator</fullName>
    </submittedName>
</protein>
<dbReference type="InterPro" id="IPR050109">
    <property type="entry name" value="HTH-type_TetR-like_transc_reg"/>
</dbReference>
<keyword evidence="1 2" id="KW-0238">DNA-binding</keyword>
<proteinExistence type="predicted"/>
<feature type="domain" description="HTH tetR-type" evidence="3">
    <location>
        <begin position="4"/>
        <end position="64"/>
    </location>
</feature>
<dbReference type="PRINTS" id="PR00455">
    <property type="entry name" value="HTHTETR"/>
</dbReference>
<dbReference type="PANTHER" id="PTHR30328:SF54">
    <property type="entry name" value="HTH-TYPE TRANSCRIPTIONAL REPRESSOR SCO4008"/>
    <property type="match status" value="1"/>
</dbReference>
<evidence type="ECO:0000259" key="3">
    <source>
        <dbReference type="PROSITE" id="PS50977"/>
    </source>
</evidence>
<evidence type="ECO:0000313" key="5">
    <source>
        <dbReference type="Proteomes" id="UP000614200"/>
    </source>
</evidence>
<dbReference type="Gene3D" id="1.10.10.60">
    <property type="entry name" value="Homeodomain-like"/>
    <property type="match status" value="1"/>
</dbReference>
<organism evidence="4 5">
    <name type="scientific">Fusibacter ferrireducens</name>
    <dbReference type="NCBI Taxonomy" id="2785058"/>
    <lineage>
        <taxon>Bacteria</taxon>
        <taxon>Bacillati</taxon>
        <taxon>Bacillota</taxon>
        <taxon>Clostridia</taxon>
        <taxon>Eubacteriales</taxon>
        <taxon>Eubacteriales Family XII. Incertae Sedis</taxon>
        <taxon>Fusibacter</taxon>
    </lineage>
</organism>
<dbReference type="PROSITE" id="PS50977">
    <property type="entry name" value="HTH_TETR_2"/>
    <property type="match status" value="1"/>
</dbReference>
<evidence type="ECO:0000313" key="4">
    <source>
        <dbReference type="EMBL" id="MBF4695885.1"/>
    </source>
</evidence>
<accession>A0ABR9ZZK6</accession>
<keyword evidence="5" id="KW-1185">Reference proteome</keyword>
<dbReference type="InterPro" id="IPR036271">
    <property type="entry name" value="Tet_transcr_reg_TetR-rel_C_sf"/>
</dbReference>